<name>A0AA38RIK9_9PEZI</name>
<dbReference type="PROSITE" id="PS51352">
    <property type="entry name" value="THIOREDOXIN_2"/>
    <property type="match status" value="1"/>
</dbReference>
<dbReference type="Pfam" id="PF10417">
    <property type="entry name" value="1-cysPrx_C"/>
    <property type="match status" value="1"/>
</dbReference>
<evidence type="ECO:0000259" key="8">
    <source>
        <dbReference type="PROSITE" id="PS51352"/>
    </source>
</evidence>
<keyword evidence="3 6" id="KW-0560">Oxidoreductase</keyword>
<dbReference type="SUPFAM" id="SSF52833">
    <property type="entry name" value="Thioredoxin-like"/>
    <property type="match status" value="1"/>
</dbReference>
<evidence type="ECO:0000313" key="10">
    <source>
        <dbReference type="Proteomes" id="UP001174694"/>
    </source>
</evidence>
<evidence type="ECO:0000256" key="4">
    <source>
        <dbReference type="ARBA" id="ARBA00023284"/>
    </source>
</evidence>
<evidence type="ECO:0000256" key="1">
    <source>
        <dbReference type="ARBA" id="ARBA00022559"/>
    </source>
</evidence>
<feature type="domain" description="Thioredoxin" evidence="8">
    <location>
        <begin position="10"/>
        <end position="173"/>
    </location>
</feature>
<dbReference type="AlphaFoldDB" id="A0AA38RIK9"/>
<comment type="caution">
    <text evidence="9">The sequence shown here is derived from an EMBL/GenBank/DDBJ whole genome shotgun (WGS) entry which is preliminary data.</text>
</comment>
<dbReference type="InterPro" id="IPR000866">
    <property type="entry name" value="AhpC/TSA"/>
</dbReference>
<dbReference type="Gene3D" id="3.40.30.10">
    <property type="entry name" value="Glutaredoxin"/>
    <property type="match status" value="1"/>
</dbReference>
<dbReference type="InterPro" id="IPR045020">
    <property type="entry name" value="PRX_1cys"/>
</dbReference>
<dbReference type="GO" id="GO:0005739">
    <property type="term" value="C:mitochondrion"/>
    <property type="evidence" value="ECO:0007669"/>
    <property type="project" value="TreeGrafter"/>
</dbReference>
<accession>A0AA38RIK9</accession>
<dbReference type="GO" id="GO:0034599">
    <property type="term" value="P:cellular response to oxidative stress"/>
    <property type="evidence" value="ECO:0007669"/>
    <property type="project" value="TreeGrafter"/>
</dbReference>
<keyword evidence="10" id="KW-1185">Reference proteome</keyword>
<dbReference type="Pfam" id="PF00578">
    <property type="entry name" value="AhpC-TSA"/>
    <property type="match status" value="1"/>
</dbReference>
<dbReference type="GO" id="GO:0051920">
    <property type="term" value="F:peroxiredoxin activity"/>
    <property type="evidence" value="ECO:0007669"/>
    <property type="project" value="InterPro"/>
</dbReference>
<dbReference type="GO" id="GO:0045454">
    <property type="term" value="P:cell redox homeostasis"/>
    <property type="evidence" value="ECO:0007669"/>
    <property type="project" value="TreeGrafter"/>
</dbReference>
<comment type="function">
    <text evidence="6">Thiol-specific peroxidase that catalyzes the reduction of hydrogen peroxide and organic hydroperoxides to water and alcohols, respectively.</text>
</comment>
<evidence type="ECO:0000256" key="7">
    <source>
        <dbReference type="PIRSR" id="PIRSR000239-1"/>
    </source>
</evidence>
<dbReference type="PIRSF" id="PIRSF000239">
    <property type="entry name" value="AHPC"/>
    <property type="match status" value="1"/>
</dbReference>
<organism evidence="9 10">
    <name type="scientific">Pleurostoma richardsiae</name>
    <dbReference type="NCBI Taxonomy" id="41990"/>
    <lineage>
        <taxon>Eukaryota</taxon>
        <taxon>Fungi</taxon>
        <taxon>Dikarya</taxon>
        <taxon>Ascomycota</taxon>
        <taxon>Pezizomycotina</taxon>
        <taxon>Sordariomycetes</taxon>
        <taxon>Sordariomycetidae</taxon>
        <taxon>Calosphaeriales</taxon>
        <taxon>Pleurostomataceae</taxon>
        <taxon>Pleurostoma</taxon>
    </lineage>
</organism>
<dbReference type="Gene3D" id="3.30.1020.10">
    <property type="entry name" value="Antioxidant, Horf6, Chain A, domain2"/>
    <property type="match status" value="1"/>
</dbReference>
<proteinExistence type="inferred from homology"/>
<sequence length="225" mass="25076">MAGEPRAAPLRLGSIAPDFEADSTKGPLKLHEYIGDNWLVFFSHPEDFTPVCTTELGEMARLEPEFAKRGVKLLGLSANTVGSHEDWAKDIKEISGSTLNFPIVADKERKVAFLYDMLDYQDTTNVDEKGIAFTIRSVFVIDPKKVIRTILSYPASTGRNSAEILRIVDSLQTGDKNKVTTPVNWVPGDDVIVHPSVKTEQAKEIFPNVRIVKPYLRFTTLPKSE</sequence>
<dbReference type="InterPro" id="IPR013766">
    <property type="entry name" value="Thioredoxin_domain"/>
</dbReference>
<feature type="active site" description="Cysteine sulfenic acid (-SOH) intermediate; for peroxidase activity" evidence="7">
    <location>
        <position position="52"/>
    </location>
</feature>
<dbReference type="InterPro" id="IPR036249">
    <property type="entry name" value="Thioredoxin-like_sf"/>
</dbReference>
<dbReference type="InterPro" id="IPR024706">
    <property type="entry name" value="Peroxiredoxin_AhpC-typ"/>
</dbReference>
<dbReference type="FunFam" id="3.40.30.10:FF:000011">
    <property type="entry name" value="Peroxiredoxin PRX1"/>
    <property type="match status" value="1"/>
</dbReference>
<dbReference type="GO" id="GO:0005829">
    <property type="term" value="C:cytosol"/>
    <property type="evidence" value="ECO:0007669"/>
    <property type="project" value="TreeGrafter"/>
</dbReference>
<evidence type="ECO:0000256" key="6">
    <source>
        <dbReference type="PIRNR" id="PIRNR000239"/>
    </source>
</evidence>
<dbReference type="PANTHER" id="PTHR43503:SF4">
    <property type="entry name" value="PEROXIREDOXIN-6"/>
    <property type="match status" value="1"/>
</dbReference>
<dbReference type="FunFam" id="3.30.1020.10:FF:000001">
    <property type="entry name" value="1-Cys peroxiredoxin"/>
    <property type="match status" value="1"/>
</dbReference>
<gene>
    <name evidence="9" type="ORF">NKR23_g3647</name>
</gene>
<dbReference type="CDD" id="cd03016">
    <property type="entry name" value="PRX_1cys"/>
    <property type="match status" value="1"/>
</dbReference>
<keyword evidence="1 6" id="KW-0575">Peroxidase</keyword>
<keyword evidence="2 6" id="KW-0049">Antioxidant</keyword>
<evidence type="ECO:0000256" key="5">
    <source>
        <dbReference type="ARBA" id="ARBA00025719"/>
    </source>
</evidence>
<comment type="similarity">
    <text evidence="5">Belongs to the peroxiredoxin family. Prx6 subfamily.</text>
</comment>
<dbReference type="InterPro" id="IPR019479">
    <property type="entry name" value="Peroxiredoxin_C"/>
</dbReference>
<dbReference type="Proteomes" id="UP001174694">
    <property type="component" value="Unassembled WGS sequence"/>
</dbReference>
<keyword evidence="4 6" id="KW-0676">Redox-active center</keyword>
<evidence type="ECO:0000256" key="2">
    <source>
        <dbReference type="ARBA" id="ARBA00022862"/>
    </source>
</evidence>
<dbReference type="EMBL" id="JANBVO010000008">
    <property type="protein sequence ID" value="KAJ9150401.1"/>
    <property type="molecule type" value="Genomic_DNA"/>
</dbReference>
<protein>
    <recommendedName>
        <fullName evidence="8">Thioredoxin domain-containing protein</fullName>
    </recommendedName>
</protein>
<evidence type="ECO:0000256" key="3">
    <source>
        <dbReference type="ARBA" id="ARBA00023002"/>
    </source>
</evidence>
<evidence type="ECO:0000313" key="9">
    <source>
        <dbReference type="EMBL" id="KAJ9150401.1"/>
    </source>
</evidence>
<reference evidence="9" key="1">
    <citation type="submission" date="2022-07" db="EMBL/GenBank/DDBJ databases">
        <title>Fungi with potential for degradation of polypropylene.</title>
        <authorList>
            <person name="Gostincar C."/>
        </authorList>
    </citation>
    <scope>NUCLEOTIDE SEQUENCE</scope>
    <source>
        <strain evidence="9">EXF-13308</strain>
    </source>
</reference>
<dbReference type="PANTHER" id="PTHR43503">
    <property type="entry name" value="MCG48959-RELATED"/>
    <property type="match status" value="1"/>
</dbReference>